<dbReference type="GeneID" id="66162951"/>
<keyword evidence="2" id="KW-0479">Metal-binding</keyword>
<dbReference type="Proteomes" id="UP000825123">
    <property type="component" value="Chromosome"/>
</dbReference>
<dbReference type="KEGG" id="csty:KN1_12190"/>
<evidence type="ECO:0000256" key="5">
    <source>
        <dbReference type="ARBA" id="ARBA00034078"/>
    </source>
</evidence>
<keyword evidence="4" id="KW-0411">Iron-sulfur</keyword>
<proteinExistence type="predicted"/>
<evidence type="ECO:0000313" key="7">
    <source>
        <dbReference type="EMBL" id="BCU69922.1"/>
    </source>
</evidence>
<evidence type="ECO:0000256" key="4">
    <source>
        <dbReference type="ARBA" id="ARBA00023014"/>
    </source>
</evidence>
<name>A0A8D5U6J8_9CREN</name>
<feature type="domain" description="Rieske" evidence="6">
    <location>
        <begin position="1"/>
        <end position="68"/>
    </location>
</feature>
<evidence type="ECO:0000256" key="2">
    <source>
        <dbReference type="ARBA" id="ARBA00022723"/>
    </source>
</evidence>
<comment type="cofactor">
    <cofactor evidence="5">
        <name>[2Fe-2S] cluster</name>
        <dbReference type="ChEBI" id="CHEBI:190135"/>
    </cofactor>
</comment>
<dbReference type="SUPFAM" id="SSF50022">
    <property type="entry name" value="ISP domain"/>
    <property type="match status" value="1"/>
</dbReference>
<dbReference type="InterPro" id="IPR036922">
    <property type="entry name" value="Rieske_2Fe-2S_sf"/>
</dbReference>
<dbReference type="InterPro" id="IPR017941">
    <property type="entry name" value="Rieske_2Fe-2S"/>
</dbReference>
<sequence>MLPVVTVKGYPVLVFEKDGKKYYWLAGCPHKKRPLNEGKVIEDKIECPFHHAVFDLITGRLVREPQSKTPCTDCRLIRVKFDEKTGDAEFEGQPFIPELPGSKV</sequence>
<dbReference type="PANTHER" id="PTHR21496">
    <property type="entry name" value="FERREDOXIN-RELATED"/>
    <property type="match status" value="1"/>
</dbReference>
<keyword evidence="8" id="KW-1185">Reference proteome</keyword>
<dbReference type="Pfam" id="PF00355">
    <property type="entry name" value="Rieske"/>
    <property type="match status" value="1"/>
</dbReference>
<organism evidence="7 8">
    <name type="scientific">Stygiolobus caldivivus</name>
    <dbReference type="NCBI Taxonomy" id="2824673"/>
    <lineage>
        <taxon>Archaea</taxon>
        <taxon>Thermoproteota</taxon>
        <taxon>Thermoprotei</taxon>
        <taxon>Sulfolobales</taxon>
        <taxon>Sulfolobaceae</taxon>
        <taxon>Stygiolobus</taxon>
    </lineage>
</organism>
<dbReference type="GO" id="GO:0051537">
    <property type="term" value="F:2 iron, 2 sulfur cluster binding"/>
    <property type="evidence" value="ECO:0007669"/>
    <property type="project" value="UniProtKB-KW"/>
</dbReference>
<dbReference type="Gene3D" id="2.102.10.10">
    <property type="entry name" value="Rieske [2Fe-2S] iron-sulphur domain"/>
    <property type="match status" value="1"/>
</dbReference>
<dbReference type="RefSeq" id="WP_221289996.1">
    <property type="nucleotide sequence ID" value="NZ_AP024597.1"/>
</dbReference>
<dbReference type="AlphaFoldDB" id="A0A8D5U6J8"/>
<gene>
    <name evidence="7" type="ORF">KN1_12190</name>
</gene>
<protein>
    <submittedName>
        <fullName evidence="7">(2Fe-2S)-binding protein</fullName>
    </submittedName>
</protein>
<keyword evidence="1" id="KW-0001">2Fe-2S</keyword>
<dbReference type="PANTHER" id="PTHR21496:SF0">
    <property type="entry name" value="RIESKE DOMAIN-CONTAINING PROTEIN"/>
    <property type="match status" value="1"/>
</dbReference>
<evidence type="ECO:0000313" key="8">
    <source>
        <dbReference type="Proteomes" id="UP000825123"/>
    </source>
</evidence>
<dbReference type="EMBL" id="AP024597">
    <property type="protein sequence ID" value="BCU69922.1"/>
    <property type="molecule type" value="Genomic_DNA"/>
</dbReference>
<accession>A0A8D5U6J8</accession>
<evidence type="ECO:0000259" key="6">
    <source>
        <dbReference type="PROSITE" id="PS51296"/>
    </source>
</evidence>
<dbReference type="GO" id="GO:0046872">
    <property type="term" value="F:metal ion binding"/>
    <property type="evidence" value="ECO:0007669"/>
    <property type="project" value="UniProtKB-KW"/>
</dbReference>
<dbReference type="PROSITE" id="PS51296">
    <property type="entry name" value="RIESKE"/>
    <property type="match status" value="1"/>
</dbReference>
<evidence type="ECO:0000256" key="1">
    <source>
        <dbReference type="ARBA" id="ARBA00022714"/>
    </source>
</evidence>
<evidence type="ECO:0000256" key="3">
    <source>
        <dbReference type="ARBA" id="ARBA00023004"/>
    </source>
</evidence>
<keyword evidence="3" id="KW-0408">Iron</keyword>
<reference evidence="7 8" key="1">
    <citation type="submission" date="2021-04" db="EMBL/GenBank/DDBJ databases">
        <title>Complete genome sequence of Stygiolobus sp. KN-1.</title>
        <authorList>
            <person name="Nakamura K."/>
            <person name="Sakai H."/>
            <person name="Kurosawa N."/>
        </authorList>
    </citation>
    <scope>NUCLEOTIDE SEQUENCE [LARGE SCALE GENOMIC DNA]</scope>
    <source>
        <strain evidence="7 8">KN-1</strain>
    </source>
</reference>